<dbReference type="InParanoid" id="A0A286U6J3"/>
<evidence type="ECO:0000313" key="3">
    <source>
        <dbReference type="Proteomes" id="UP000217199"/>
    </source>
</evidence>
<protein>
    <submittedName>
        <fullName evidence="2">Uncharacterized protein</fullName>
    </submittedName>
</protein>
<feature type="region of interest" description="Disordered" evidence="1">
    <location>
        <begin position="306"/>
        <end position="341"/>
    </location>
</feature>
<organism evidence="2 3">
    <name type="scientific">Pyrrhoderma noxium</name>
    <dbReference type="NCBI Taxonomy" id="2282107"/>
    <lineage>
        <taxon>Eukaryota</taxon>
        <taxon>Fungi</taxon>
        <taxon>Dikarya</taxon>
        <taxon>Basidiomycota</taxon>
        <taxon>Agaricomycotina</taxon>
        <taxon>Agaricomycetes</taxon>
        <taxon>Hymenochaetales</taxon>
        <taxon>Hymenochaetaceae</taxon>
        <taxon>Pyrrhoderma</taxon>
    </lineage>
</organism>
<reference evidence="2 3" key="1">
    <citation type="journal article" date="2017" name="Mol. Ecol.">
        <title>Comparative and population genomic landscape of Phellinus noxius: A hypervariable fungus causing root rot in trees.</title>
        <authorList>
            <person name="Chung C.L."/>
            <person name="Lee T.J."/>
            <person name="Akiba M."/>
            <person name="Lee H.H."/>
            <person name="Kuo T.H."/>
            <person name="Liu D."/>
            <person name="Ke H.M."/>
            <person name="Yokoi T."/>
            <person name="Roa M.B."/>
            <person name="Lu M.J."/>
            <person name="Chang Y.Y."/>
            <person name="Ann P.J."/>
            <person name="Tsai J.N."/>
            <person name="Chen C.Y."/>
            <person name="Tzean S.S."/>
            <person name="Ota Y."/>
            <person name="Hattori T."/>
            <person name="Sahashi N."/>
            <person name="Liou R.F."/>
            <person name="Kikuchi T."/>
            <person name="Tsai I.J."/>
        </authorList>
    </citation>
    <scope>NUCLEOTIDE SEQUENCE [LARGE SCALE GENOMIC DNA]</scope>
    <source>
        <strain evidence="2 3">FFPRI411160</strain>
    </source>
</reference>
<name>A0A286U6J3_9AGAM</name>
<sequence>MGFGDTLCFLYFFGFCVPAPYIQIATDVDVVRSLLLLILLNIRTIIEKALVMSFVPPNDSLSSFLSPLDGLEELPELLFGNVSSSQASQESFSSESDFVGAVGASAEDFAYLDLNFEENINNSTPVENNIGGCDDFLFDFTHDPLDPPSNSNTELYPGMDSLIDELIPLQSKLGGFDNSIFMGGNGALLEQDYINSFSFPLLPSPPRSCSPEFQSSGLSFDIDMYQDLSDPLGLPNSLLSGSQSLDYGSSMPLLDFGPSGSQDLNLNSSWNFYPSNDVSGGGLSANLNLDGAGVLNELFPCLDSVDPFPMPSQPTPSEVPNPLSPRSASSESESTEPFIMPPANEFRKLSVRKQRLLRRLHRARLLKPTRKSKRISETAAASSEVAPKPTPKVKKESADSPKEDECSEKRKRKEKRTHVEKSWLKLTTSTKFDPSQAPYFEATRNVTIKEIINSIDKNDIYGRDMFYDLPPSRRKGIRLRYAGTDRPLTLNTPQRFHEEEDAFIRRELRRKLKEKKEKERREAENRDISEN</sequence>
<proteinExistence type="predicted"/>
<feature type="compositionally biased region" description="Basic residues" evidence="1">
    <location>
        <begin position="362"/>
        <end position="373"/>
    </location>
</feature>
<evidence type="ECO:0000256" key="1">
    <source>
        <dbReference type="SAM" id="MobiDB-lite"/>
    </source>
</evidence>
<dbReference type="Proteomes" id="UP000217199">
    <property type="component" value="Unassembled WGS sequence"/>
</dbReference>
<gene>
    <name evidence="2" type="ORF">PNOK_0893800</name>
</gene>
<evidence type="ECO:0000313" key="2">
    <source>
        <dbReference type="EMBL" id="PAV15177.1"/>
    </source>
</evidence>
<feature type="compositionally biased region" description="Basic and acidic residues" evidence="1">
    <location>
        <begin position="393"/>
        <end position="408"/>
    </location>
</feature>
<keyword evidence="3" id="KW-1185">Reference proteome</keyword>
<feature type="compositionally biased region" description="Pro residues" evidence="1">
    <location>
        <begin position="308"/>
        <end position="323"/>
    </location>
</feature>
<comment type="caution">
    <text evidence="2">The sequence shown here is derived from an EMBL/GenBank/DDBJ whole genome shotgun (WGS) entry which is preliminary data.</text>
</comment>
<feature type="compositionally biased region" description="Basic and acidic residues" evidence="1">
    <location>
        <begin position="514"/>
        <end position="531"/>
    </location>
</feature>
<dbReference type="AlphaFoldDB" id="A0A286U6J3"/>
<feature type="region of interest" description="Disordered" evidence="1">
    <location>
        <begin position="511"/>
        <end position="531"/>
    </location>
</feature>
<feature type="region of interest" description="Disordered" evidence="1">
    <location>
        <begin position="362"/>
        <end position="419"/>
    </location>
</feature>
<dbReference type="EMBL" id="NBII01000010">
    <property type="protein sequence ID" value="PAV15177.1"/>
    <property type="molecule type" value="Genomic_DNA"/>
</dbReference>
<feature type="compositionally biased region" description="Low complexity" evidence="1">
    <location>
        <begin position="324"/>
        <end position="337"/>
    </location>
</feature>
<accession>A0A286U6J3</accession>